<keyword evidence="2" id="KW-0732">Signal</keyword>
<gene>
    <name evidence="3" type="ORF">ENKNEFLB_02815</name>
</gene>
<evidence type="ECO:0000313" key="3">
    <source>
        <dbReference type="EMBL" id="QVT80420.1"/>
    </source>
</evidence>
<evidence type="ECO:0000256" key="2">
    <source>
        <dbReference type="SAM" id="SignalP"/>
    </source>
</evidence>
<feature type="chain" id="PRO_5045659417" description="DUF732 domain-containing protein" evidence="2">
    <location>
        <begin position="20"/>
        <end position="157"/>
    </location>
</feature>
<dbReference type="Proteomes" id="UP000679307">
    <property type="component" value="Chromosome"/>
</dbReference>
<protein>
    <recommendedName>
        <fullName evidence="5">DUF732 domain-containing protein</fullName>
    </recommendedName>
</protein>
<organism evidence="3 4">
    <name type="scientific">Nocardioides aquaticus</name>
    <dbReference type="NCBI Taxonomy" id="160826"/>
    <lineage>
        <taxon>Bacteria</taxon>
        <taxon>Bacillati</taxon>
        <taxon>Actinomycetota</taxon>
        <taxon>Actinomycetes</taxon>
        <taxon>Propionibacteriales</taxon>
        <taxon>Nocardioidaceae</taxon>
        <taxon>Nocardioides</taxon>
    </lineage>
</organism>
<accession>A0ABX8EKN0</accession>
<dbReference type="PROSITE" id="PS51257">
    <property type="entry name" value="PROKAR_LIPOPROTEIN"/>
    <property type="match status" value="1"/>
</dbReference>
<feature type="signal peptide" evidence="2">
    <location>
        <begin position="1"/>
        <end position="19"/>
    </location>
</feature>
<evidence type="ECO:0008006" key="5">
    <source>
        <dbReference type="Google" id="ProtNLM"/>
    </source>
</evidence>
<evidence type="ECO:0000313" key="4">
    <source>
        <dbReference type="Proteomes" id="UP000679307"/>
    </source>
</evidence>
<reference evidence="3 4" key="1">
    <citation type="submission" date="2021-05" db="EMBL/GenBank/DDBJ databases">
        <title>Complete genome of Nocardioides aquaticus KCTC 9944T isolated from meromictic and hypersaline Ekho Lake, Antarctica.</title>
        <authorList>
            <person name="Hwang K."/>
            <person name="Kim K.M."/>
            <person name="Choe H."/>
        </authorList>
    </citation>
    <scope>NUCLEOTIDE SEQUENCE [LARGE SCALE GENOMIC DNA]</scope>
    <source>
        <strain evidence="3 4">KCTC 9944</strain>
    </source>
</reference>
<dbReference type="EMBL" id="CP075371">
    <property type="protein sequence ID" value="QVT80420.1"/>
    <property type="molecule type" value="Genomic_DNA"/>
</dbReference>
<name>A0ABX8EKN0_9ACTN</name>
<keyword evidence="4" id="KW-1185">Reference proteome</keyword>
<proteinExistence type="predicted"/>
<feature type="region of interest" description="Disordered" evidence="1">
    <location>
        <begin position="21"/>
        <end position="54"/>
    </location>
</feature>
<sequence length="157" mass="16685">MPMPSRILLLLPALAVVLAGCGDDSSEGESTSAPSTEAPPSPSEEPAPEGESDDCRVAAATWTDRVGEHSLDGSTTAPAFAETVNLDNLRALDSEMSVLCSKELYRAVQRTMVPLTEMNYELSLCALYDRCDPAAAKKVRALASDTAQANNKVRDLI</sequence>
<evidence type="ECO:0000256" key="1">
    <source>
        <dbReference type="SAM" id="MobiDB-lite"/>
    </source>
</evidence>